<sequence>MKKVIATLIAGLFASAAFAQAPAPAASAPVAMKAQTLPLKDVAEPGATKLPGAKQVKAHHAAKKPRPKLTTSRPTQHQRQHLPPSKPQNGFHKKTGSPVFFFAVILPALGAAANAAKHDDNGKCKRL</sequence>
<dbReference type="HOGENOM" id="CLU_1967574_0_0_4"/>
<evidence type="ECO:0000313" key="5">
    <source>
        <dbReference type="Proteomes" id="UP000027604"/>
    </source>
</evidence>
<accession>W0V6M6</accession>
<evidence type="ECO:0000256" key="2">
    <source>
        <dbReference type="SAM" id="Phobius"/>
    </source>
</evidence>
<keyword evidence="3" id="KW-0732">Signal</keyword>
<name>W0V6M6_9BURK</name>
<keyword evidence="5" id="KW-1185">Reference proteome</keyword>
<organism evidence="4 5">
    <name type="scientific">Janthinobacterium agaricidamnosum NBRC 102515 = DSM 9628</name>
    <dbReference type="NCBI Taxonomy" id="1349767"/>
    <lineage>
        <taxon>Bacteria</taxon>
        <taxon>Pseudomonadati</taxon>
        <taxon>Pseudomonadota</taxon>
        <taxon>Betaproteobacteria</taxon>
        <taxon>Burkholderiales</taxon>
        <taxon>Oxalobacteraceae</taxon>
        <taxon>Janthinobacterium</taxon>
    </lineage>
</organism>
<feature type="signal peptide" evidence="3">
    <location>
        <begin position="1"/>
        <end position="19"/>
    </location>
</feature>
<dbReference type="Proteomes" id="UP000027604">
    <property type="component" value="Chromosome I"/>
</dbReference>
<dbReference type="KEGG" id="jag:GJA_2897"/>
<proteinExistence type="predicted"/>
<dbReference type="STRING" id="1349767.GJA_2897"/>
<evidence type="ECO:0000313" key="4">
    <source>
        <dbReference type="EMBL" id="CDG83526.1"/>
    </source>
</evidence>
<reference evidence="4 5" key="1">
    <citation type="journal article" date="2015" name="Genome Announc.">
        <title>Genome Sequence of Mushroom Soft-Rot Pathogen Janthinobacterium agaricidamnosum.</title>
        <authorList>
            <person name="Graupner K."/>
            <person name="Lackner G."/>
            <person name="Hertweck C."/>
        </authorList>
    </citation>
    <scope>NUCLEOTIDE SEQUENCE [LARGE SCALE GENOMIC DNA]</scope>
    <source>
        <strain evidence="5">NBRC 102515 / DSM 9628</strain>
    </source>
</reference>
<feature type="transmembrane region" description="Helical" evidence="2">
    <location>
        <begin position="99"/>
        <end position="116"/>
    </location>
</feature>
<evidence type="ECO:0000256" key="1">
    <source>
        <dbReference type="SAM" id="MobiDB-lite"/>
    </source>
</evidence>
<feature type="compositionally biased region" description="Basic residues" evidence="1">
    <location>
        <begin position="56"/>
        <end position="67"/>
    </location>
</feature>
<keyword evidence="2" id="KW-0812">Transmembrane</keyword>
<feature type="chain" id="PRO_5004798115" evidence="3">
    <location>
        <begin position="20"/>
        <end position="127"/>
    </location>
</feature>
<dbReference type="EMBL" id="HG322949">
    <property type="protein sequence ID" value="CDG83526.1"/>
    <property type="molecule type" value="Genomic_DNA"/>
</dbReference>
<keyword evidence="2" id="KW-0472">Membrane</keyword>
<keyword evidence="2" id="KW-1133">Transmembrane helix</keyword>
<dbReference type="AlphaFoldDB" id="W0V6M6"/>
<dbReference type="RefSeq" id="WP_038493069.1">
    <property type="nucleotide sequence ID" value="NZ_HG322949.1"/>
</dbReference>
<evidence type="ECO:0000256" key="3">
    <source>
        <dbReference type="SAM" id="SignalP"/>
    </source>
</evidence>
<gene>
    <name evidence="4" type="ORF">GJA_2897</name>
</gene>
<protein>
    <submittedName>
        <fullName evidence="4">Uncharacterized protein</fullName>
    </submittedName>
</protein>
<feature type="region of interest" description="Disordered" evidence="1">
    <location>
        <begin position="44"/>
        <end position="94"/>
    </location>
</feature>